<evidence type="ECO:0000313" key="3">
    <source>
        <dbReference type="Proteomes" id="UP000789405"/>
    </source>
</evidence>
<feature type="non-terminal residue" evidence="2">
    <location>
        <position position="1"/>
    </location>
</feature>
<sequence>KLISNQIVKSKEREMGERQSESKEVGMGKWKWESGCEEVSVGKWVWGSECGEVGVGKWVWV</sequence>
<gene>
    <name evidence="2" type="ORF">DERYTH_LOCUS23100</name>
</gene>
<feature type="compositionally biased region" description="Basic and acidic residues" evidence="1">
    <location>
        <begin position="9"/>
        <end position="24"/>
    </location>
</feature>
<comment type="caution">
    <text evidence="2">The sequence shown here is derived from an EMBL/GenBank/DDBJ whole genome shotgun (WGS) entry which is preliminary data.</text>
</comment>
<dbReference type="Proteomes" id="UP000789405">
    <property type="component" value="Unassembled WGS sequence"/>
</dbReference>
<accession>A0A9N9PAZ2</accession>
<dbReference type="OrthoDB" id="10622515at2759"/>
<reference evidence="2" key="1">
    <citation type="submission" date="2021-06" db="EMBL/GenBank/DDBJ databases">
        <authorList>
            <person name="Kallberg Y."/>
            <person name="Tangrot J."/>
            <person name="Rosling A."/>
        </authorList>
    </citation>
    <scope>NUCLEOTIDE SEQUENCE</scope>
    <source>
        <strain evidence="2">MA453B</strain>
    </source>
</reference>
<feature type="region of interest" description="Disordered" evidence="1">
    <location>
        <begin position="1"/>
        <end position="24"/>
    </location>
</feature>
<name>A0A9N9PAZ2_9GLOM</name>
<dbReference type="AlphaFoldDB" id="A0A9N9PAZ2"/>
<evidence type="ECO:0000256" key="1">
    <source>
        <dbReference type="SAM" id="MobiDB-lite"/>
    </source>
</evidence>
<dbReference type="EMBL" id="CAJVPY010034093">
    <property type="protein sequence ID" value="CAG8799640.1"/>
    <property type="molecule type" value="Genomic_DNA"/>
</dbReference>
<protein>
    <submittedName>
        <fullName evidence="2">7011_t:CDS:1</fullName>
    </submittedName>
</protein>
<proteinExistence type="predicted"/>
<keyword evidence="3" id="KW-1185">Reference proteome</keyword>
<organism evidence="2 3">
    <name type="scientific">Dentiscutata erythropus</name>
    <dbReference type="NCBI Taxonomy" id="1348616"/>
    <lineage>
        <taxon>Eukaryota</taxon>
        <taxon>Fungi</taxon>
        <taxon>Fungi incertae sedis</taxon>
        <taxon>Mucoromycota</taxon>
        <taxon>Glomeromycotina</taxon>
        <taxon>Glomeromycetes</taxon>
        <taxon>Diversisporales</taxon>
        <taxon>Gigasporaceae</taxon>
        <taxon>Dentiscutata</taxon>
    </lineage>
</organism>
<evidence type="ECO:0000313" key="2">
    <source>
        <dbReference type="EMBL" id="CAG8799640.1"/>
    </source>
</evidence>